<sequence>MDPPHLRLSIRILLQLQQSLAFPETVSDWRLSIAVSLIGHCECGIVVYYHVQGVDNKNETMEARKWFVQLNKDVVFRREHVKCRGLMAQGVECTALPPGSPCTNWFGFVCVSVRLFALLLCCTCSICIEFNLHSPTPHPLHGCAGWLPKLVTPSGPNLVSIASNSAMPGVAEGTNSQECGFPVICSPPPSPQNTSKGAGETTPPRGSVNGDDSTSPQKQESQSLAQKLQLRVSSMESLFRSPGKADGLTRTPSRESLVRSSSRESLTRLESESLGVTPSYDPPSDIESEAEDMPGNSDTLSKEQLLHRLHRVERSLANYRGKYSELVTAYRTVQRDKEKTQVILSQSQDKALRRIGELREELQMDQQAKKHLQEEFDAALEEKDQLITVLQTQVALMKKRMQGIPVEGVSPEGDVAQPEGSQESSSPESSCSNEGGGNVPVEALQQRIRRQENLLQKCKELLRSQKERSTQLGSENEALQQQLQERLQELEKMKELHTTEKTRLITQLRDAKNLIEQLEQDKGMVIAETKRQMHETLEMKEEEVAQLRARIQQAIAEKEDLQEQREKSERAAFEELERALGVAQRAEESRRQLQAKMEEQMKQVERTSEEERRSLQQELTRVKQEVVQIMKKSSDERVAELEKSHAQVLARKEQELEDRLKQQDIQFQEQLNQVLEKYRTELTQAVQEREQQATLALEEAELQKAAVQSEGDGRVQELQQELEAARTRILELKSSLPKTPQDGADSPVEIATQTEEEKSKLEEEYLAQEAKHQEELVLIREQHLTEVKKLQEQHQVEMEAALKEKEVQFHTHVEDMNLITLEKLEALASELNEVLRSKHLLEEQLVACRAEFNTVKLKFEEEMQKERSRYQGEIDRIQSAHEQSLGGVEKILKEELNKLKLVVEEKEKALEDQLKKEQNLKEATEKALQEGKDRLDQLAASHQQEMKDLQEHNSSVEEAQRASTLEMEDLRQRLQKVQTEKDSLLEASAHQGEVTGELSSCRSLIKELELQLQNTLNASEQKTEDLLQKHSTDQKVLVQQLEQVKNELFVQEQTFNELLAKQQQEEQHMRKRMGDERAALEKTLENVKKEMEDKLKVQETKTEKIKQKAKDMNEKMKRKIQEQEEKFKKELEKKDRELTEKDKQVKEKILEMSQVNSADISDTVMQLEATHKEQMERLRDALKKEQEDLSQNWQRKMCQQEELREKLQSLLKEKTQEMVEVTQQLVTSRDEKEELLQNIKNLREELAMRETTVQKLQAELKEAATKLESLSESEMMLKEQVETIEKNLNQALTERNYFQDQLSKTEEESREKLQTLSKELAETQSKLQALEVSNKESGDWQKRLEECAFQMQVKEDDFRKQINLMHKQLTLLCGEVQMKMNGTANDLCEQVEGRLGALKDRVIGGQKRVEQCRSTILTRTVRMSTLEEQLQQKSQEIRHLSGSLEQMTSQINVNAEHISALTAENETLQKDLQMLAEKDLCIDQLRKDNLSISETLKGNSLHINSLEGIIHDLKNQLENSVAGKDEAISLLNHEHKEQQQKLLNDMEETIKALNSEKAAALEQAEQYKNKASELKKKVEARFTQNHNMVKSLQAKLEEMEKQIIEKDKQLEKLTAIIDHQSVSKSEMDQTLSEKEQRLSALTAELAGCMSRVSELEEQVALREREQRELEERLQQAQVQAAQSGSQEQQAQEQLQSLALENETTRQELEKQKDDFERVKAEILRSKEEALKAADDRLASESAGKLAELKKKAEQKISQVRKQLTAQVEVKEQILKNVQGQLEEKEQAFKALEKQLEELKKEMEERELCTKSLEEKVQFLEGALSKGKVEAEHQVEQVKNDERRDKESSLHLLKEAYDEKITTLEGEVASQKEALQALQEKEKEKLSIHEEVNCKLMEAVNKLKQAEEEKISFQAEVDRLNVDLAAQIALAEVSTDLQGQVQEKERMIMELESCLKELNNLMDTDSSEHIVALKVEEGQACLAEGPENKGCLQGSLVEECKQKLQGMGMRLRECEALLREHKQRSAAVMAAGPSPDGLCEETRTVQGELHSKPNEADSEKQKLHKDLARLQKDLRSLRKEHEQEVELVKKEVAEDCKKDHKMELEDMEMQHNSRLKQLLREYNTQMAKKEQELESAVREAIGKAQEVEAELIESHREETSQLRKTITQKEEDLTRTVNRYEEILQSREEEMGARVWEIQKELDEFQQRIQNSEQGSPADLQAQLAQKTTLLSEVRLKEQEYQEKIHSLEDRLRCLHKNSVVTHLGTMHRDAGHYSSDAFTEPTEFEYLRKVMFEYMMGRETKTMAKVITSVLKFPPDQAQKILEKEDSRTLPWLR</sequence>
<feature type="region of interest" description="Disordered" evidence="2">
    <location>
        <begin position="405"/>
        <end position="439"/>
    </location>
</feature>
<accession>A0A3B3QBA8</accession>
<evidence type="ECO:0000313" key="6">
    <source>
        <dbReference type="Proteomes" id="UP000261540"/>
    </source>
</evidence>
<evidence type="ECO:0000256" key="1">
    <source>
        <dbReference type="SAM" id="Coils"/>
    </source>
</evidence>
<organism evidence="5 6">
    <name type="scientific">Paramormyrops kingsleyae</name>
    <dbReference type="NCBI Taxonomy" id="1676925"/>
    <lineage>
        <taxon>Eukaryota</taxon>
        <taxon>Metazoa</taxon>
        <taxon>Chordata</taxon>
        <taxon>Craniata</taxon>
        <taxon>Vertebrata</taxon>
        <taxon>Euteleostomi</taxon>
        <taxon>Actinopterygii</taxon>
        <taxon>Neopterygii</taxon>
        <taxon>Teleostei</taxon>
        <taxon>Osteoglossocephala</taxon>
        <taxon>Osteoglossomorpha</taxon>
        <taxon>Osteoglossiformes</taxon>
        <taxon>Mormyridae</taxon>
        <taxon>Paramormyrops</taxon>
    </lineage>
</organism>
<evidence type="ECO:0000256" key="3">
    <source>
        <dbReference type="SAM" id="SignalP"/>
    </source>
</evidence>
<feature type="compositionally biased region" description="Basic and acidic residues" evidence="2">
    <location>
        <begin position="252"/>
        <end position="271"/>
    </location>
</feature>
<feature type="chain" id="PRO_5017466971" evidence="3">
    <location>
        <begin position="22"/>
        <end position="2334"/>
    </location>
</feature>
<dbReference type="SUPFAM" id="SSF101283">
    <property type="entry name" value="GRIP domain"/>
    <property type="match status" value="1"/>
</dbReference>
<dbReference type="Ensembl" id="ENSPKIT00000027963.1">
    <property type="protein sequence ID" value="ENSPKIP00000003992.1"/>
    <property type="gene ID" value="ENSPKIG00000021205.1"/>
</dbReference>
<reference evidence="5" key="2">
    <citation type="submission" date="2025-09" db="UniProtKB">
        <authorList>
            <consortium name="Ensembl"/>
        </authorList>
    </citation>
    <scope>IDENTIFICATION</scope>
</reference>
<name>A0A3B3QBA8_9TELE</name>
<reference evidence="5" key="1">
    <citation type="submission" date="2025-08" db="UniProtKB">
        <authorList>
            <consortium name="Ensembl"/>
        </authorList>
    </citation>
    <scope>IDENTIFICATION</scope>
</reference>
<dbReference type="InterPro" id="IPR000237">
    <property type="entry name" value="GRIP_dom"/>
</dbReference>
<dbReference type="PANTHER" id="PTHR19327:SF0">
    <property type="entry name" value="GOLGIN SUBFAMILY A MEMBER 4"/>
    <property type="match status" value="1"/>
</dbReference>
<dbReference type="SMART" id="SM00755">
    <property type="entry name" value="Grip"/>
    <property type="match status" value="1"/>
</dbReference>
<dbReference type="GO" id="GO:0005794">
    <property type="term" value="C:Golgi apparatus"/>
    <property type="evidence" value="ECO:0007669"/>
    <property type="project" value="TreeGrafter"/>
</dbReference>
<dbReference type="PROSITE" id="PS50913">
    <property type="entry name" value="GRIP"/>
    <property type="match status" value="1"/>
</dbReference>
<dbReference type="GO" id="GO:0031267">
    <property type="term" value="F:small GTPase binding"/>
    <property type="evidence" value="ECO:0007669"/>
    <property type="project" value="TreeGrafter"/>
</dbReference>
<evidence type="ECO:0000259" key="4">
    <source>
        <dbReference type="PROSITE" id="PS50913"/>
    </source>
</evidence>
<feature type="region of interest" description="Disordered" evidence="2">
    <location>
        <begin position="189"/>
        <end position="298"/>
    </location>
</feature>
<feature type="coiled-coil region" evidence="1">
    <location>
        <begin position="1853"/>
        <end position="1963"/>
    </location>
</feature>
<feature type="domain" description="GRIP" evidence="4">
    <location>
        <begin position="2277"/>
        <end position="2324"/>
    </location>
</feature>
<feature type="compositionally biased region" description="Basic and acidic residues" evidence="2">
    <location>
        <begin position="944"/>
        <end position="960"/>
    </location>
</feature>
<feature type="signal peptide" evidence="3">
    <location>
        <begin position="1"/>
        <end position="21"/>
    </location>
</feature>
<evidence type="ECO:0000313" key="5">
    <source>
        <dbReference type="Ensembl" id="ENSPKIP00000003992.1"/>
    </source>
</evidence>
<keyword evidence="1" id="KW-0175">Coiled coil</keyword>
<protein>
    <submittedName>
        <fullName evidence="5">Golgin A4</fullName>
    </submittedName>
</protein>
<dbReference type="Pfam" id="PF01465">
    <property type="entry name" value="GRIP"/>
    <property type="match status" value="1"/>
</dbReference>
<dbReference type="Proteomes" id="UP000261540">
    <property type="component" value="Unplaced"/>
</dbReference>
<dbReference type="STRING" id="1676925.ENSPKIP00000003992"/>
<feature type="compositionally biased region" description="Low complexity" evidence="2">
    <location>
        <begin position="417"/>
        <end position="433"/>
    </location>
</feature>
<feature type="region of interest" description="Disordered" evidence="2">
    <location>
        <begin position="942"/>
        <end position="962"/>
    </location>
</feature>
<feature type="coiled-coil region" evidence="1">
    <location>
        <begin position="355"/>
        <end position="389"/>
    </location>
</feature>
<dbReference type="PANTHER" id="PTHR19327">
    <property type="entry name" value="GOLGIN"/>
    <property type="match status" value="1"/>
</dbReference>
<feature type="coiled-coil region" evidence="1">
    <location>
        <begin position="2059"/>
        <end position="2257"/>
    </location>
</feature>
<keyword evidence="3" id="KW-0732">Signal</keyword>
<dbReference type="GO" id="GO:0048193">
    <property type="term" value="P:Golgi vesicle transport"/>
    <property type="evidence" value="ECO:0007669"/>
    <property type="project" value="TreeGrafter"/>
</dbReference>
<dbReference type="Gene3D" id="1.10.220.60">
    <property type="entry name" value="GRIP domain"/>
    <property type="match status" value="1"/>
</dbReference>
<proteinExistence type="predicted"/>
<feature type="compositionally biased region" description="Polar residues" evidence="2">
    <location>
        <begin position="210"/>
        <end position="236"/>
    </location>
</feature>
<evidence type="ECO:0000256" key="2">
    <source>
        <dbReference type="SAM" id="MobiDB-lite"/>
    </source>
</evidence>
<feature type="coiled-coil region" evidence="1">
    <location>
        <begin position="1536"/>
        <end position="1815"/>
    </location>
</feature>
<dbReference type="GeneTree" id="ENSGT00730000111139"/>
<keyword evidence="6" id="KW-1185">Reference proteome</keyword>
<feature type="coiled-coil region" evidence="1">
    <location>
        <begin position="1423"/>
        <end position="1478"/>
    </location>
</feature>